<dbReference type="PANTHER" id="PTHR37984">
    <property type="entry name" value="PROTEIN CBG26694"/>
    <property type="match status" value="1"/>
</dbReference>
<dbReference type="Gene3D" id="3.30.420.10">
    <property type="entry name" value="Ribonuclease H-like superfamily/Ribonuclease H"/>
    <property type="match status" value="1"/>
</dbReference>
<name>A0AA88VZE1_9ASTE</name>
<evidence type="ECO:0000259" key="1">
    <source>
        <dbReference type="Pfam" id="PF17921"/>
    </source>
</evidence>
<dbReference type="InterPro" id="IPR050951">
    <property type="entry name" value="Retrovirus_Pol_polyprotein"/>
</dbReference>
<accession>A0AA88VZE1</accession>
<reference evidence="2" key="1">
    <citation type="submission" date="2022-12" db="EMBL/GenBank/DDBJ databases">
        <title>Draft genome assemblies for two species of Escallonia (Escalloniales).</title>
        <authorList>
            <person name="Chanderbali A."/>
            <person name="Dervinis C."/>
            <person name="Anghel I."/>
            <person name="Soltis D."/>
            <person name="Soltis P."/>
            <person name="Zapata F."/>
        </authorList>
    </citation>
    <scope>NUCLEOTIDE SEQUENCE</scope>
    <source>
        <strain evidence="2">UCBG64.0493</strain>
        <tissue evidence="2">Leaf</tissue>
    </source>
</reference>
<dbReference type="EMBL" id="JAVXUP010001224">
    <property type="protein sequence ID" value="KAK3014390.1"/>
    <property type="molecule type" value="Genomic_DNA"/>
</dbReference>
<gene>
    <name evidence="2" type="ORF">RJ639_008622</name>
</gene>
<dbReference type="SUPFAM" id="SSF53098">
    <property type="entry name" value="Ribonuclease H-like"/>
    <property type="match status" value="1"/>
</dbReference>
<dbReference type="Gene3D" id="1.10.340.70">
    <property type="match status" value="1"/>
</dbReference>
<organism evidence="2 3">
    <name type="scientific">Escallonia herrerae</name>
    <dbReference type="NCBI Taxonomy" id="1293975"/>
    <lineage>
        <taxon>Eukaryota</taxon>
        <taxon>Viridiplantae</taxon>
        <taxon>Streptophyta</taxon>
        <taxon>Embryophyta</taxon>
        <taxon>Tracheophyta</taxon>
        <taxon>Spermatophyta</taxon>
        <taxon>Magnoliopsida</taxon>
        <taxon>eudicotyledons</taxon>
        <taxon>Gunneridae</taxon>
        <taxon>Pentapetalae</taxon>
        <taxon>asterids</taxon>
        <taxon>campanulids</taxon>
        <taxon>Escalloniales</taxon>
        <taxon>Escalloniaceae</taxon>
        <taxon>Escallonia</taxon>
    </lineage>
</organism>
<dbReference type="InterPro" id="IPR012337">
    <property type="entry name" value="RNaseH-like_sf"/>
</dbReference>
<evidence type="ECO:0000313" key="3">
    <source>
        <dbReference type="Proteomes" id="UP001188597"/>
    </source>
</evidence>
<dbReference type="InterPro" id="IPR041588">
    <property type="entry name" value="Integrase_H2C2"/>
</dbReference>
<comment type="caution">
    <text evidence="2">The sequence shown here is derived from an EMBL/GenBank/DDBJ whole genome shotgun (WGS) entry which is preliminary data.</text>
</comment>
<dbReference type="InterPro" id="IPR036397">
    <property type="entry name" value="RNaseH_sf"/>
</dbReference>
<dbReference type="Pfam" id="PF17921">
    <property type="entry name" value="Integrase_H2C2"/>
    <property type="match status" value="1"/>
</dbReference>
<sequence length="202" mass="23171">MNAIVKADSRVAINIGKKIKKALTKDLIAQQLLKLIESSHVRGERTLALIQQGYYWPQIGDNVQEYVKTCLICQQNKVERRMKAWLLQPLLVPMRLWESVSIDFITGLLKVKDLGTILVVVDRFSKYASFIAALKYCSAEETTQFFFKYLVKYWDTADPSKGEIKRPGLKPKEAGKRVAESILNDRVITASGKHHQEYLVKW</sequence>
<proteinExistence type="predicted"/>
<protein>
    <recommendedName>
        <fullName evidence="1">Integrase zinc-binding domain-containing protein</fullName>
    </recommendedName>
</protein>
<dbReference type="AlphaFoldDB" id="A0AA88VZE1"/>
<dbReference type="GO" id="GO:0003676">
    <property type="term" value="F:nucleic acid binding"/>
    <property type="evidence" value="ECO:0007669"/>
    <property type="project" value="InterPro"/>
</dbReference>
<dbReference type="Proteomes" id="UP001188597">
    <property type="component" value="Unassembled WGS sequence"/>
</dbReference>
<keyword evidence="3" id="KW-1185">Reference proteome</keyword>
<evidence type="ECO:0000313" key="2">
    <source>
        <dbReference type="EMBL" id="KAK3014390.1"/>
    </source>
</evidence>
<dbReference type="PANTHER" id="PTHR37984:SF5">
    <property type="entry name" value="PROTEIN NYNRIN-LIKE"/>
    <property type="match status" value="1"/>
</dbReference>
<feature type="domain" description="Integrase zinc-binding" evidence="1">
    <location>
        <begin position="30"/>
        <end position="78"/>
    </location>
</feature>